<dbReference type="InterPro" id="IPR020422">
    <property type="entry name" value="TYR_PHOSPHATASE_DUAL_dom"/>
</dbReference>
<evidence type="ECO:0000259" key="7">
    <source>
        <dbReference type="PROSITE" id="PS50056"/>
    </source>
</evidence>
<dbReference type="Gene3D" id="3.90.190.10">
    <property type="entry name" value="Protein tyrosine phosphatase superfamily"/>
    <property type="match status" value="1"/>
</dbReference>
<dbReference type="EC" id="3.1.3.48" evidence="2"/>
<dbReference type="PROSITE" id="PS50054">
    <property type="entry name" value="TYR_PHOSPHATASE_DUAL"/>
    <property type="match status" value="1"/>
</dbReference>
<dbReference type="PANTHER" id="PTHR10159:SF533">
    <property type="entry name" value="TYROSINE-PROTEIN PHOSPHATASE VHP-1"/>
    <property type="match status" value="1"/>
</dbReference>
<dbReference type="GO" id="GO:0033550">
    <property type="term" value="F:MAP kinase tyrosine phosphatase activity"/>
    <property type="evidence" value="ECO:0007669"/>
    <property type="project" value="TreeGrafter"/>
</dbReference>
<dbReference type="InterPro" id="IPR008343">
    <property type="entry name" value="MKP"/>
</dbReference>
<comment type="similarity">
    <text evidence="1">Belongs to the protein-tyrosine phosphatase family. Non-receptor class dual specificity subfamily.</text>
</comment>
<dbReference type="InterPro" id="IPR016130">
    <property type="entry name" value="Tyr_Pase_AS"/>
</dbReference>
<feature type="domain" description="Tyrosine specific protein phosphatases" evidence="7">
    <location>
        <begin position="245"/>
        <end position="299"/>
    </location>
</feature>
<accession>A0AAN8GJY8</accession>
<dbReference type="PANTHER" id="PTHR10159">
    <property type="entry name" value="DUAL SPECIFICITY PROTEIN PHOSPHATASE"/>
    <property type="match status" value="1"/>
</dbReference>
<dbReference type="InterPro" id="IPR036873">
    <property type="entry name" value="Rhodanese-like_dom_sf"/>
</dbReference>
<evidence type="ECO:0000256" key="3">
    <source>
        <dbReference type="ARBA" id="ARBA00022801"/>
    </source>
</evidence>
<dbReference type="Proteomes" id="UP001347796">
    <property type="component" value="Unassembled WGS sequence"/>
</dbReference>
<keyword evidence="10" id="KW-1185">Reference proteome</keyword>
<dbReference type="GO" id="GO:0017017">
    <property type="term" value="F:MAP kinase tyrosine/serine/threonine phosphatase activity"/>
    <property type="evidence" value="ECO:0007669"/>
    <property type="project" value="InterPro"/>
</dbReference>
<feature type="region of interest" description="Disordered" evidence="5">
    <location>
        <begin position="980"/>
        <end position="1002"/>
    </location>
</feature>
<evidence type="ECO:0000256" key="1">
    <source>
        <dbReference type="ARBA" id="ARBA00008601"/>
    </source>
</evidence>
<dbReference type="Gene3D" id="3.40.250.10">
    <property type="entry name" value="Rhodanese-like domain"/>
    <property type="match status" value="1"/>
</dbReference>
<comment type="caution">
    <text evidence="9">The sequence shown here is derived from an EMBL/GenBank/DDBJ whole genome shotgun (WGS) entry which is preliminary data.</text>
</comment>
<dbReference type="GO" id="GO:0008330">
    <property type="term" value="F:protein tyrosine/threonine phosphatase activity"/>
    <property type="evidence" value="ECO:0007669"/>
    <property type="project" value="TreeGrafter"/>
</dbReference>
<dbReference type="FunFam" id="3.40.250.10:FF:000020">
    <property type="entry name" value="Dual specificity protein phosphatase 8"/>
    <property type="match status" value="1"/>
</dbReference>
<feature type="compositionally biased region" description="Low complexity" evidence="5">
    <location>
        <begin position="1100"/>
        <end position="1114"/>
    </location>
</feature>
<dbReference type="InterPro" id="IPR000387">
    <property type="entry name" value="Tyr_Pase_dom"/>
</dbReference>
<dbReference type="CDD" id="cd01446">
    <property type="entry name" value="DSP_MapKP"/>
    <property type="match status" value="1"/>
</dbReference>
<dbReference type="GO" id="GO:0043409">
    <property type="term" value="P:negative regulation of MAPK cascade"/>
    <property type="evidence" value="ECO:0007669"/>
    <property type="project" value="TreeGrafter"/>
</dbReference>
<dbReference type="PROSITE" id="PS50206">
    <property type="entry name" value="RHODANESE_3"/>
    <property type="match status" value="1"/>
</dbReference>
<dbReference type="EMBL" id="JAZGQO010000015">
    <property type="protein sequence ID" value="KAK6169229.1"/>
    <property type="molecule type" value="Genomic_DNA"/>
</dbReference>
<sequence>MASKSDGLYGEQDRPMECSVSWDLLYPQELAKTLREGGEKVLLVDSRSFLEYNTSHIQQAVNVCGSKLVKRRLQQDKVRVKDLLTQTCQIDIDDSWYIIVYDQCTEDPTYFTDDNFVYILLSKLTQVFTYVTFLKGGLLGLQAMYPSLIENKDTSGYKCTPLTSLSQPCMPVSNVGPTRILPFLYLGSQRDALSKEIVQVNGITYILNVSLSCPKPPFIQDAHFKRIPINDNYSERMLPFFKEAFQFIDMVREANGCVLVHCLAGISRSPTLAIAFVMRHLKMMSEDAYRYVKDKRPTISPNFNFLGQLLEYEKKLLHGEIEEDLEKEARASKRNSWPSPFVMDLQTSSPSSPHAKPVNKSLFVFDSYPSLDVKSQNEFLVCEDVVMADKQQSECSAIKTCEFGSVSASENVVRKKSKHINEVELRKSVSEIPKNEDFDTVNRETVSKSKTLKLSLGVKPMASANLASPDSPPMMRSHRMKRPMSLDGLSTFITNRSHPLVRSGLQRKSNTKPYSGPGQSNTRRPLSLNGLSSCHRMQTNYLSFPLSRPVTFGGLTTRPSTIHSPSVPGFPNGHEKLLSKSNSSLSFETRTSHRARSSQTIDRTSPYESPDLSSTEILSDFATSPNGFPCGASTIQGFRKSSSSNSGFPSKNNENSEPSHRSSRIDSENTSSSSGFPCGQSTLSTSGLPSGSSTLSNSGFPSGTSTLSNTGFPSRYGKGSNSGFPSSDSAYSSSGFTCGQNTLSISGFSSNPRSLGLSSSGFPSKHSPEFDRHESVMNCGYESQHSAFSRTGYEQTMVTNSPSRICNSNYLHGQNNQLSELYDNFPIDECNYVSKVNCLNNLNTFPDGSERLEKFSTISMQSSGEHHCILGSKQNAMPQPKSEISETSFMSTSSLSTIKKQQKFYSQSCTNISSLQSPTMEFSLLTVMEDSTDSIMVQKESQIHNFPATSLDKLNFTPCLARDYGSVKQVSGIKRNISATESEVKSDNHSPMSISSNCSDSSCTSMSSYSPTSTCSIGKVILRKDKVQKMASTEMKSSELTSPGSLGSNCSSPPSSNLTSPTTNATKVILRSQENKSKRSLGRPNSIAFSTYPSCDLGSDCQDSPSSASSASQDDTSEAYMLRSNKKSKPSEMSPEKRSLYGQYSEREFYKQISAAMENAKLRFQQPFDSRKVRSLDDILSSDSDSKLPRRFQPTLFESFPSRCRGSSDPYQSSGSISSSGSHSSLHGSHNSLHGSQNSFHGSQNSLHGSMEIIQVS</sequence>
<evidence type="ECO:0000256" key="4">
    <source>
        <dbReference type="ARBA" id="ARBA00022912"/>
    </source>
</evidence>
<dbReference type="InterPro" id="IPR029021">
    <property type="entry name" value="Prot-tyrosine_phosphatase-like"/>
</dbReference>
<protein>
    <recommendedName>
        <fullName evidence="2">protein-tyrosine-phosphatase</fullName>
        <ecNumber evidence="2">3.1.3.48</ecNumber>
    </recommendedName>
</protein>
<dbReference type="InterPro" id="IPR001763">
    <property type="entry name" value="Rhodanese-like_dom"/>
</dbReference>
<reference evidence="9 10" key="1">
    <citation type="submission" date="2024-01" db="EMBL/GenBank/DDBJ databases">
        <title>The genome of the rayed Mediterranean limpet Patella caerulea (Linnaeus, 1758).</title>
        <authorList>
            <person name="Anh-Thu Weber A."/>
            <person name="Halstead-Nussloch G."/>
        </authorList>
    </citation>
    <scope>NUCLEOTIDE SEQUENCE [LARGE SCALE GENOMIC DNA]</scope>
    <source>
        <strain evidence="9">AATW-2023a</strain>
        <tissue evidence="9">Whole specimen</tissue>
    </source>
</reference>
<dbReference type="SMART" id="SM00450">
    <property type="entry name" value="RHOD"/>
    <property type="match status" value="1"/>
</dbReference>
<dbReference type="PRINTS" id="PR01764">
    <property type="entry name" value="MAPKPHPHTASE"/>
</dbReference>
<feature type="compositionally biased region" description="Low complexity" evidence="5">
    <location>
        <begin position="1041"/>
        <end position="1063"/>
    </location>
</feature>
<evidence type="ECO:0000256" key="2">
    <source>
        <dbReference type="ARBA" id="ARBA00013064"/>
    </source>
</evidence>
<feature type="compositionally biased region" description="Low complexity" evidence="5">
    <location>
        <begin position="641"/>
        <end position="653"/>
    </location>
</feature>
<keyword evidence="4" id="KW-0904">Protein phosphatase</keyword>
<feature type="region of interest" description="Disordered" evidence="5">
    <location>
        <begin position="1100"/>
        <end position="1140"/>
    </location>
</feature>
<feature type="region of interest" description="Disordered" evidence="5">
    <location>
        <begin position="562"/>
        <end position="613"/>
    </location>
</feature>
<feature type="compositionally biased region" description="Polar residues" evidence="5">
    <location>
        <begin position="1030"/>
        <end position="1040"/>
    </location>
</feature>
<dbReference type="AlphaFoldDB" id="A0AAN8GJY8"/>
<feature type="compositionally biased region" description="Basic and acidic residues" evidence="5">
    <location>
        <begin position="657"/>
        <end position="667"/>
    </location>
</feature>
<dbReference type="CDD" id="cd14568">
    <property type="entry name" value="DSP_MKP_classIII"/>
    <property type="match status" value="1"/>
</dbReference>
<organism evidence="9 10">
    <name type="scientific">Patella caerulea</name>
    <name type="common">Rayed Mediterranean limpet</name>
    <dbReference type="NCBI Taxonomy" id="87958"/>
    <lineage>
        <taxon>Eukaryota</taxon>
        <taxon>Metazoa</taxon>
        <taxon>Spiralia</taxon>
        <taxon>Lophotrochozoa</taxon>
        <taxon>Mollusca</taxon>
        <taxon>Gastropoda</taxon>
        <taxon>Patellogastropoda</taxon>
        <taxon>Patelloidea</taxon>
        <taxon>Patellidae</taxon>
        <taxon>Patella</taxon>
    </lineage>
</organism>
<feature type="region of interest" description="Disordered" evidence="5">
    <location>
        <begin position="1028"/>
        <end position="1064"/>
    </location>
</feature>
<dbReference type="SUPFAM" id="SSF52799">
    <property type="entry name" value="(Phosphotyrosine protein) phosphatases II"/>
    <property type="match status" value="1"/>
</dbReference>
<feature type="region of interest" description="Disordered" evidence="5">
    <location>
        <begin position="632"/>
        <end position="714"/>
    </location>
</feature>
<keyword evidence="3" id="KW-0378">Hydrolase</keyword>
<feature type="compositionally biased region" description="Low complexity" evidence="5">
    <location>
        <begin position="1212"/>
        <end position="1239"/>
    </location>
</feature>
<dbReference type="GO" id="GO:0005737">
    <property type="term" value="C:cytoplasm"/>
    <property type="evidence" value="ECO:0007669"/>
    <property type="project" value="TreeGrafter"/>
</dbReference>
<evidence type="ECO:0000256" key="5">
    <source>
        <dbReference type="SAM" id="MobiDB-lite"/>
    </source>
</evidence>
<evidence type="ECO:0000313" key="10">
    <source>
        <dbReference type="Proteomes" id="UP001347796"/>
    </source>
</evidence>
<proteinExistence type="inferred from homology"/>
<evidence type="ECO:0000259" key="8">
    <source>
        <dbReference type="PROSITE" id="PS50206"/>
    </source>
</evidence>
<dbReference type="Pfam" id="PF00581">
    <property type="entry name" value="Rhodanese"/>
    <property type="match status" value="1"/>
</dbReference>
<evidence type="ECO:0000313" key="9">
    <source>
        <dbReference type="EMBL" id="KAK6169229.1"/>
    </source>
</evidence>
<dbReference type="PROSITE" id="PS00383">
    <property type="entry name" value="TYR_PHOSPHATASE_1"/>
    <property type="match status" value="1"/>
</dbReference>
<dbReference type="FunFam" id="3.90.190.10:FF:000208">
    <property type="entry name" value="Vh5 dual specificity phosphatase, putative"/>
    <property type="match status" value="1"/>
</dbReference>
<feature type="domain" description="Tyrosine-protein phosphatase" evidence="6">
    <location>
        <begin position="176"/>
        <end position="318"/>
    </location>
</feature>
<dbReference type="SUPFAM" id="SSF52821">
    <property type="entry name" value="Rhodanese/Cell cycle control phosphatase"/>
    <property type="match status" value="1"/>
</dbReference>
<feature type="compositionally biased region" description="Polar residues" evidence="5">
    <location>
        <begin position="597"/>
        <end position="613"/>
    </location>
</feature>
<dbReference type="InterPro" id="IPR000340">
    <property type="entry name" value="Dual-sp_phosphatase_cat-dom"/>
</dbReference>
<dbReference type="Pfam" id="PF00782">
    <property type="entry name" value="DSPc"/>
    <property type="match status" value="1"/>
</dbReference>
<feature type="region of interest" description="Disordered" evidence="5">
    <location>
        <begin position="502"/>
        <end position="530"/>
    </location>
</feature>
<feature type="region of interest" description="Disordered" evidence="5">
    <location>
        <begin position="1199"/>
        <end position="1257"/>
    </location>
</feature>
<feature type="compositionally biased region" description="Low complexity" evidence="5">
    <location>
        <begin position="681"/>
        <end position="703"/>
    </location>
</feature>
<dbReference type="SMART" id="SM00195">
    <property type="entry name" value="DSPc"/>
    <property type="match status" value="1"/>
</dbReference>
<gene>
    <name evidence="9" type="ORF">SNE40_020317</name>
</gene>
<feature type="compositionally biased region" description="Polar residues" evidence="5">
    <location>
        <begin position="506"/>
        <end position="530"/>
    </location>
</feature>
<feature type="compositionally biased region" description="Low complexity" evidence="5">
    <location>
        <begin position="990"/>
        <end position="1002"/>
    </location>
</feature>
<feature type="domain" description="Rhodanese" evidence="8">
    <location>
        <begin position="37"/>
        <end position="150"/>
    </location>
</feature>
<evidence type="ECO:0000259" key="6">
    <source>
        <dbReference type="PROSITE" id="PS50054"/>
    </source>
</evidence>
<dbReference type="PROSITE" id="PS50056">
    <property type="entry name" value="TYR_PHOSPHATASE_2"/>
    <property type="match status" value="1"/>
</dbReference>
<name>A0AAN8GJY8_PATCE</name>